<dbReference type="InterPro" id="IPR027484">
    <property type="entry name" value="PInositol-4-P-5-kinase_N"/>
</dbReference>
<evidence type="ECO:0000256" key="4">
    <source>
        <dbReference type="SAM" id="MobiDB-lite"/>
    </source>
</evidence>
<keyword evidence="7" id="KW-1185">Reference proteome</keyword>
<organism evidence="6 7">
    <name type="scientific">Spizellomyces punctatus (strain DAOM BR117)</name>
    <dbReference type="NCBI Taxonomy" id="645134"/>
    <lineage>
        <taxon>Eukaryota</taxon>
        <taxon>Fungi</taxon>
        <taxon>Fungi incertae sedis</taxon>
        <taxon>Chytridiomycota</taxon>
        <taxon>Chytridiomycota incertae sedis</taxon>
        <taxon>Chytridiomycetes</taxon>
        <taxon>Spizellomycetales</taxon>
        <taxon>Spizellomycetaceae</taxon>
        <taxon>Spizellomyces</taxon>
    </lineage>
</organism>
<dbReference type="GO" id="GO:0000285">
    <property type="term" value="F:1-phosphatidylinositol-3-phosphate 5-kinase activity"/>
    <property type="evidence" value="ECO:0007669"/>
    <property type="project" value="InterPro"/>
</dbReference>
<dbReference type="PANTHER" id="PTHR45748:SF7">
    <property type="entry name" value="1-PHOSPHATIDYLINOSITOL 3-PHOSPHATE 5-KINASE-RELATED"/>
    <property type="match status" value="1"/>
</dbReference>
<dbReference type="PANTHER" id="PTHR45748">
    <property type="entry name" value="1-PHOSPHATIDYLINOSITOL 3-PHOSPHATE 5-KINASE-RELATED"/>
    <property type="match status" value="1"/>
</dbReference>
<name>A0A0L0HDH9_SPIPD</name>
<reference evidence="6 7" key="1">
    <citation type="submission" date="2009-08" db="EMBL/GenBank/DDBJ databases">
        <title>The Genome Sequence of Spizellomyces punctatus strain DAOM BR117.</title>
        <authorList>
            <consortium name="The Broad Institute Genome Sequencing Platform"/>
            <person name="Russ C."/>
            <person name="Cuomo C."/>
            <person name="Shea T."/>
            <person name="Young S.K."/>
            <person name="Zeng Q."/>
            <person name="Koehrsen M."/>
            <person name="Haas B."/>
            <person name="Borodovsky M."/>
            <person name="Guigo R."/>
            <person name="Alvarado L."/>
            <person name="Berlin A."/>
            <person name="Bochicchio J."/>
            <person name="Borenstein D."/>
            <person name="Chapman S."/>
            <person name="Chen Z."/>
            <person name="Engels R."/>
            <person name="Freedman E."/>
            <person name="Gellesch M."/>
            <person name="Goldberg J."/>
            <person name="Griggs A."/>
            <person name="Gujja S."/>
            <person name="Heiman D."/>
            <person name="Hepburn T."/>
            <person name="Howarth C."/>
            <person name="Jen D."/>
            <person name="Larson L."/>
            <person name="Lewis B."/>
            <person name="Mehta T."/>
            <person name="Park D."/>
            <person name="Pearson M."/>
            <person name="Roberts A."/>
            <person name="Saif S."/>
            <person name="Shenoy N."/>
            <person name="Sisk P."/>
            <person name="Stolte C."/>
            <person name="Sykes S."/>
            <person name="Thomson T."/>
            <person name="Walk T."/>
            <person name="White J."/>
            <person name="Yandava C."/>
            <person name="Burger G."/>
            <person name="Gray M.W."/>
            <person name="Holland P.W.H."/>
            <person name="King N."/>
            <person name="Lang F.B.F."/>
            <person name="Roger A.J."/>
            <person name="Ruiz-Trillo I."/>
            <person name="Lander E."/>
            <person name="Nusbaum C."/>
        </authorList>
    </citation>
    <scope>NUCLEOTIDE SEQUENCE [LARGE SCALE GENOMIC DNA]</scope>
    <source>
        <strain evidence="6 7">DAOM BR117</strain>
    </source>
</reference>
<dbReference type="AlphaFoldDB" id="A0A0L0HDH9"/>
<dbReference type="OrthoDB" id="158357at2759"/>
<evidence type="ECO:0000256" key="2">
    <source>
        <dbReference type="ARBA" id="ARBA00022840"/>
    </source>
</evidence>
<dbReference type="Gene3D" id="3.30.810.10">
    <property type="entry name" value="2-Layer Sandwich"/>
    <property type="match status" value="1"/>
</dbReference>
<accession>A0A0L0HDH9</accession>
<dbReference type="InterPro" id="IPR027483">
    <property type="entry name" value="PInositol-4-P-4/5-kinase_C_sf"/>
</dbReference>
<dbReference type="CDD" id="cd17300">
    <property type="entry name" value="PIPKc_PIKfyve"/>
    <property type="match status" value="1"/>
</dbReference>
<dbReference type="InterPro" id="IPR044769">
    <property type="entry name" value="PIKfyve_PIPKc"/>
</dbReference>
<dbReference type="GO" id="GO:0005524">
    <property type="term" value="F:ATP binding"/>
    <property type="evidence" value="ECO:0007669"/>
    <property type="project" value="UniProtKB-UniRule"/>
</dbReference>
<evidence type="ECO:0000313" key="7">
    <source>
        <dbReference type="Proteomes" id="UP000053201"/>
    </source>
</evidence>
<keyword evidence="2 3" id="KW-0067">ATP-binding</keyword>
<feature type="compositionally biased region" description="Polar residues" evidence="4">
    <location>
        <begin position="310"/>
        <end position="320"/>
    </location>
</feature>
<dbReference type="InterPro" id="IPR002498">
    <property type="entry name" value="PInositol-4-P-4/5-kinase_core"/>
</dbReference>
<dbReference type="Pfam" id="PF01504">
    <property type="entry name" value="PIP5K"/>
    <property type="match status" value="1"/>
</dbReference>
<evidence type="ECO:0000256" key="1">
    <source>
        <dbReference type="ARBA" id="ARBA00022741"/>
    </source>
</evidence>
<dbReference type="Gene3D" id="3.30.800.10">
    <property type="entry name" value="Phosphatidylinositol Phosphate Kinase II Beta"/>
    <property type="match status" value="1"/>
</dbReference>
<dbReference type="GO" id="GO:0010008">
    <property type="term" value="C:endosome membrane"/>
    <property type="evidence" value="ECO:0007669"/>
    <property type="project" value="TreeGrafter"/>
</dbReference>
<evidence type="ECO:0000313" key="6">
    <source>
        <dbReference type="EMBL" id="KNC99530.1"/>
    </source>
</evidence>
<feature type="region of interest" description="Disordered" evidence="4">
    <location>
        <begin position="293"/>
        <end position="337"/>
    </location>
</feature>
<feature type="compositionally biased region" description="Low complexity" evidence="4">
    <location>
        <begin position="325"/>
        <end position="337"/>
    </location>
</feature>
<feature type="domain" description="PIPK" evidence="5">
    <location>
        <begin position="726"/>
        <end position="1055"/>
    </location>
</feature>
<dbReference type="SUPFAM" id="SSF56104">
    <property type="entry name" value="SAICAR synthase-like"/>
    <property type="match status" value="1"/>
</dbReference>
<gene>
    <name evidence="6" type="ORF">SPPG_04921</name>
</gene>
<dbReference type="SMART" id="SM00330">
    <property type="entry name" value="PIPKc"/>
    <property type="match status" value="1"/>
</dbReference>
<dbReference type="RefSeq" id="XP_016607570.1">
    <property type="nucleotide sequence ID" value="XM_016753160.1"/>
</dbReference>
<dbReference type="GeneID" id="27688346"/>
<dbReference type="RefSeq" id="XP_016607571.1">
    <property type="nucleotide sequence ID" value="XM_016753161.1"/>
</dbReference>
<protein>
    <recommendedName>
        <fullName evidence="5">PIPK domain-containing protein</fullName>
    </recommendedName>
</protein>
<evidence type="ECO:0000256" key="3">
    <source>
        <dbReference type="PROSITE-ProRule" id="PRU00781"/>
    </source>
</evidence>
<dbReference type="STRING" id="645134.A0A0L0HDH9"/>
<keyword evidence="1 3" id="KW-0547">Nucleotide-binding</keyword>
<dbReference type="EMBL" id="KQ257457">
    <property type="protein sequence ID" value="KNC99530.1"/>
    <property type="molecule type" value="Genomic_DNA"/>
</dbReference>
<evidence type="ECO:0000259" key="5">
    <source>
        <dbReference type="PROSITE" id="PS51455"/>
    </source>
</evidence>
<dbReference type="VEuPathDB" id="FungiDB:SPPG_04921"/>
<sequence>MLATTPIPTPIKEPSIYEIEKPFTSKPFHVAPPLPPPQENLDVRSYKHLQSLIRQALKEVYVDVDTWEKVLTEVALEIAQDVPFALEIIGRPSSNGMADDGSTSLHHVIKVTTEPFGMPQESRYVPGPAEGEIPPEVVAIEPNILELGGTVVLKGTAKDLPKIEKVMELVVFVVCNLKLEMYLFRDHFAVRPDSAEANAVHRSPPPPRRVGRSLWNWIRGENRSGHGSNPRSASPEGVVDGSNRFDRAIRQIEKTIISASPDVIFPPPHLLLRLRDEEVNLYPVRMLDQDGRRISYGPDDVDFPSGSGSGKFNSWGSNSPGRRYSSASTKSTSSRTSHISVDSKAGLGYLMTNNNSISGVMRHQSVTFAYSYYFSGSNIPCRPPEILTIEYYQKLGQHFQDRSLGQFVELLCNKAKGLCPDAMCGKPMGQHVITYTHNHGRISVSVREAPQRLGSPPEPDQIYMWTGCRECESTTDIVPMSTGTWHYSFAKYLELLYYNPYFVCGTVCSHIHTRENVRRFFRLRNEIVVFEYDYIDLFEMRVPKIQVSPDYYFDEASDDAHYGADDDLEPFGVDGHAILEQTRGEITTFYNSVKEYMQGLAFATGSALVAQNEGSAEQVQCQIMLDELGKKFEQDEQQLREELKAKKVAEVNNVRRELLAKMKETVKTLVEWQKLHAPGHKEQPEWSLPDYCSIPGHKPKTGHVYPNSFVIVREDEPTSIIAFTLSSKDYIQHIRNQRQYPFGVDPESPPPIPQWENVGGDCEVKMKVFSHEQTPGGPKQHIKYKFRQGKHNFSCTVYYAAQFDGLRRKCGMSAMYVRSLMRCSEWNASGGKSRAGFFKTCDDQLVVKQLASKWSNQEKAALMKFAPAYFEYMNNSDKNPTILVKIFGFYTLKHKNLQTGTVKKLDVLVMEHLFANVNISRKFDLKGVPDRHIVSKKDGENDVMWDGDWVDGRYKQLLRLHAHSKKIIAESVWNDTQFLSDANVMDYSLLVGVNDDKKELVVGIVDFIGPYTWYKILETRAKTTLNAALKGGKDVTVLPPDQYRDRFRKAMEQNFLMVPDKWIKIPGLEQGISSKKLPSVL</sequence>
<dbReference type="Proteomes" id="UP000053201">
    <property type="component" value="Unassembled WGS sequence"/>
</dbReference>
<dbReference type="eggNOG" id="KOG0230">
    <property type="taxonomic scope" value="Eukaryota"/>
</dbReference>
<proteinExistence type="predicted"/>
<keyword evidence="3" id="KW-0808">Transferase</keyword>
<dbReference type="GO" id="GO:0046854">
    <property type="term" value="P:phosphatidylinositol phosphate biosynthetic process"/>
    <property type="evidence" value="ECO:0007669"/>
    <property type="project" value="TreeGrafter"/>
</dbReference>
<dbReference type="PROSITE" id="PS51455">
    <property type="entry name" value="PIPK"/>
    <property type="match status" value="1"/>
</dbReference>
<dbReference type="GO" id="GO:0000329">
    <property type="term" value="C:fungal-type vacuole membrane"/>
    <property type="evidence" value="ECO:0007669"/>
    <property type="project" value="TreeGrafter"/>
</dbReference>
<feature type="region of interest" description="Disordered" evidence="4">
    <location>
        <begin position="221"/>
        <end position="242"/>
    </location>
</feature>
<dbReference type="EMBL" id="KQ257457">
    <property type="protein sequence ID" value="KNC99531.1"/>
    <property type="molecule type" value="Genomic_DNA"/>
</dbReference>
<keyword evidence="3" id="KW-0418">Kinase</keyword>
<dbReference type="OMA" id="EMVNAWN"/>